<dbReference type="EMBL" id="BAAAQQ010000013">
    <property type="protein sequence ID" value="GAA2129635.1"/>
    <property type="molecule type" value="Genomic_DNA"/>
</dbReference>
<keyword evidence="1" id="KW-0378">Hydrolase</keyword>
<comment type="caution">
    <text evidence="3">The sequence shown here is derived from an EMBL/GenBank/DDBJ whole genome shotgun (WGS) entry which is preliminary data.</text>
</comment>
<protein>
    <recommendedName>
        <fullName evidence="2">DUF402 domain-containing protein</fullName>
    </recommendedName>
</protein>
<dbReference type="Proteomes" id="UP001500575">
    <property type="component" value="Unassembled WGS sequence"/>
</dbReference>
<evidence type="ECO:0000259" key="2">
    <source>
        <dbReference type="Pfam" id="PF04167"/>
    </source>
</evidence>
<gene>
    <name evidence="3" type="ORF">GCM10009843_31480</name>
</gene>
<dbReference type="SUPFAM" id="SSF159234">
    <property type="entry name" value="FomD-like"/>
    <property type="match status" value="1"/>
</dbReference>
<dbReference type="RefSeq" id="WP_344304749.1">
    <property type="nucleotide sequence ID" value="NZ_BAAAQQ010000013.1"/>
</dbReference>
<evidence type="ECO:0000313" key="3">
    <source>
        <dbReference type="EMBL" id="GAA2129635.1"/>
    </source>
</evidence>
<accession>A0ABP5KAE6</accession>
<name>A0ABP5KAE6_9ACTN</name>
<dbReference type="Pfam" id="PF04167">
    <property type="entry name" value="DUF402"/>
    <property type="match status" value="1"/>
</dbReference>
<dbReference type="Gene3D" id="2.40.380.10">
    <property type="entry name" value="FomD-like"/>
    <property type="match status" value="1"/>
</dbReference>
<evidence type="ECO:0000256" key="1">
    <source>
        <dbReference type="ARBA" id="ARBA00022801"/>
    </source>
</evidence>
<proteinExistence type="predicted"/>
<reference evidence="4" key="1">
    <citation type="journal article" date="2019" name="Int. J. Syst. Evol. Microbiol.">
        <title>The Global Catalogue of Microorganisms (GCM) 10K type strain sequencing project: providing services to taxonomists for standard genome sequencing and annotation.</title>
        <authorList>
            <consortium name="The Broad Institute Genomics Platform"/>
            <consortium name="The Broad Institute Genome Sequencing Center for Infectious Disease"/>
            <person name="Wu L."/>
            <person name="Ma J."/>
        </authorList>
    </citation>
    <scope>NUCLEOTIDE SEQUENCE [LARGE SCALE GENOMIC DNA]</scope>
    <source>
        <strain evidence="4">JCM 16021</strain>
    </source>
</reference>
<dbReference type="InterPro" id="IPR050212">
    <property type="entry name" value="Ntdp-like"/>
</dbReference>
<dbReference type="PANTHER" id="PTHR39159:SF1">
    <property type="entry name" value="UPF0374 PROTEIN YGAC"/>
    <property type="match status" value="1"/>
</dbReference>
<dbReference type="InterPro" id="IPR035930">
    <property type="entry name" value="FomD-like_sf"/>
</dbReference>
<sequence>MTPAIGAPLVGQQIDFVNTKWGGRPHWEFVATYLGQDEHGHWLGLPPDTHFRRPGMEFSSTNTQVTLVSPGAWWVATFHAADGPPRKGWANLGGDPVEMYADMTTPAELDATSVRCIDLDLDVVRGTGGLVHVDDEDEFAEHQVAFGYPDDVVAAAQAACADVRRWAEQSVAPFDGVAPRVWLDRVTAP</sequence>
<dbReference type="PANTHER" id="PTHR39159">
    <property type="match status" value="1"/>
</dbReference>
<feature type="domain" description="DUF402" evidence="2">
    <location>
        <begin position="30"/>
        <end position="169"/>
    </location>
</feature>
<evidence type="ECO:0000313" key="4">
    <source>
        <dbReference type="Proteomes" id="UP001500575"/>
    </source>
</evidence>
<organism evidence="3 4">
    <name type="scientific">Nocardioides bigeumensis</name>
    <dbReference type="NCBI Taxonomy" id="433657"/>
    <lineage>
        <taxon>Bacteria</taxon>
        <taxon>Bacillati</taxon>
        <taxon>Actinomycetota</taxon>
        <taxon>Actinomycetes</taxon>
        <taxon>Propionibacteriales</taxon>
        <taxon>Nocardioidaceae</taxon>
        <taxon>Nocardioides</taxon>
    </lineage>
</organism>
<dbReference type="InterPro" id="IPR007295">
    <property type="entry name" value="DUF402"/>
</dbReference>
<keyword evidence="4" id="KW-1185">Reference proteome</keyword>